<evidence type="ECO:0000256" key="2">
    <source>
        <dbReference type="SAM" id="SignalP"/>
    </source>
</evidence>
<feature type="compositionally biased region" description="Polar residues" evidence="1">
    <location>
        <begin position="249"/>
        <end position="268"/>
    </location>
</feature>
<organism evidence="3 4">
    <name type="scientific">Acaromyces ingoldii</name>
    <dbReference type="NCBI Taxonomy" id="215250"/>
    <lineage>
        <taxon>Eukaryota</taxon>
        <taxon>Fungi</taxon>
        <taxon>Dikarya</taxon>
        <taxon>Basidiomycota</taxon>
        <taxon>Ustilaginomycotina</taxon>
        <taxon>Exobasidiomycetes</taxon>
        <taxon>Exobasidiales</taxon>
        <taxon>Cryptobasidiaceae</taxon>
        <taxon>Acaromyces</taxon>
    </lineage>
</organism>
<accession>A0A316YYQ1</accession>
<proteinExistence type="predicted"/>
<feature type="compositionally biased region" description="Polar residues" evidence="1">
    <location>
        <begin position="136"/>
        <end position="151"/>
    </location>
</feature>
<feature type="region of interest" description="Disordered" evidence="1">
    <location>
        <begin position="25"/>
        <end position="120"/>
    </location>
</feature>
<dbReference type="Proteomes" id="UP000245768">
    <property type="component" value="Unassembled WGS sequence"/>
</dbReference>
<dbReference type="GeneID" id="37046602"/>
<dbReference type="RefSeq" id="XP_025380966.1">
    <property type="nucleotide sequence ID" value="XM_025524686.1"/>
</dbReference>
<feature type="compositionally biased region" description="Basic and acidic residues" evidence="1">
    <location>
        <begin position="72"/>
        <end position="86"/>
    </location>
</feature>
<dbReference type="OrthoDB" id="2445978at2759"/>
<gene>
    <name evidence="3" type="ORF">FA10DRAFT_299118</name>
</gene>
<protein>
    <submittedName>
        <fullName evidence="3">Uncharacterized protein</fullName>
    </submittedName>
</protein>
<evidence type="ECO:0000313" key="3">
    <source>
        <dbReference type="EMBL" id="PWN93768.1"/>
    </source>
</evidence>
<evidence type="ECO:0000313" key="4">
    <source>
        <dbReference type="Proteomes" id="UP000245768"/>
    </source>
</evidence>
<reference evidence="3 4" key="1">
    <citation type="journal article" date="2018" name="Mol. Biol. Evol.">
        <title>Broad Genomic Sampling Reveals a Smut Pathogenic Ancestry of the Fungal Clade Ustilaginomycotina.</title>
        <authorList>
            <person name="Kijpornyongpan T."/>
            <person name="Mondo S.J."/>
            <person name="Barry K."/>
            <person name="Sandor L."/>
            <person name="Lee J."/>
            <person name="Lipzen A."/>
            <person name="Pangilinan J."/>
            <person name="LaButti K."/>
            <person name="Hainaut M."/>
            <person name="Henrissat B."/>
            <person name="Grigoriev I.V."/>
            <person name="Spatafora J.W."/>
            <person name="Aime M.C."/>
        </authorList>
    </citation>
    <scope>NUCLEOTIDE SEQUENCE [LARGE SCALE GENOMIC DNA]</scope>
    <source>
        <strain evidence="3 4">MCA 4198</strain>
    </source>
</reference>
<feature type="signal peptide" evidence="2">
    <location>
        <begin position="1"/>
        <end position="26"/>
    </location>
</feature>
<name>A0A316YYQ1_9BASI</name>
<evidence type="ECO:0000256" key="1">
    <source>
        <dbReference type="SAM" id="MobiDB-lite"/>
    </source>
</evidence>
<feature type="compositionally biased region" description="Basic and acidic residues" evidence="1">
    <location>
        <begin position="177"/>
        <end position="206"/>
    </location>
</feature>
<keyword evidence="2" id="KW-0732">Signal</keyword>
<dbReference type="AlphaFoldDB" id="A0A316YYQ1"/>
<keyword evidence="4" id="KW-1185">Reference proteome</keyword>
<feature type="chain" id="PRO_5016384574" evidence="2">
    <location>
        <begin position="27"/>
        <end position="402"/>
    </location>
</feature>
<sequence length="402" mass="42476">METSPVTTGLALLCAVLGVALWSVTSKSQGGPDGASTKRNQPTSKNKKKKSNQKSISSKQEGVDLSAQSVKESAEKERAPTSEKRVKKEKGKKSAVTTAANKVDTANGLDTAPQQDESLELSLAKKALSLHDMAHTNGSATPPSLVPSQVIASEPVPASENGTKKRKPKTKNGAAKTNDERRAEIDAHRSAGERDLGADMLDRDMEPETTYTRVATIPAPVADSTPSAVPAEEGWQSVVGKLKAPSKPAQLSRSFENPDSNAWASSNPFAALPGSGAELPSSGRATGPSSNGHAKATSSSLSTGPVRSVPGHSHVSTDAPTKKQRQNAAKAAAKKTAKANEEAERQARLNQHKRELEAERMREFYKKGGSGMPQPSSKWETVGQPKQLPKASINEKGSLVWD</sequence>
<feature type="compositionally biased region" description="Polar residues" evidence="1">
    <location>
        <begin position="283"/>
        <end position="305"/>
    </location>
</feature>
<feature type="region of interest" description="Disordered" evidence="1">
    <location>
        <begin position="133"/>
        <end position="402"/>
    </location>
</feature>
<dbReference type="InParanoid" id="A0A316YYQ1"/>
<dbReference type="EMBL" id="KZ819634">
    <property type="protein sequence ID" value="PWN93768.1"/>
    <property type="molecule type" value="Genomic_DNA"/>
</dbReference>
<feature type="compositionally biased region" description="Basic and acidic residues" evidence="1">
    <location>
        <begin position="338"/>
        <end position="366"/>
    </location>
</feature>